<protein>
    <submittedName>
        <fullName evidence="1">Subunit of TIM23 translocase complex</fullName>
    </submittedName>
</protein>
<organism evidence="1">
    <name type="scientific">Ophidiomyces ophidiicola</name>
    <dbReference type="NCBI Taxonomy" id="1387563"/>
    <lineage>
        <taxon>Eukaryota</taxon>
        <taxon>Fungi</taxon>
        <taxon>Dikarya</taxon>
        <taxon>Ascomycota</taxon>
        <taxon>Pezizomycotina</taxon>
        <taxon>Eurotiomycetes</taxon>
        <taxon>Eurotiomycetidae</taxon>
        <taxon>Onygenales</taxon>
        <taxon>Onygenaceae</taxon>
        <taxon>Ophidiomyces</taxon>
    </lineage>
</organism>
<dbReference type="EMBL" id="JALBCA010000016">
    <property type="protein sequence ID" value="KAI2390698.1"/>
    <property type="molecule type" value="Genomic_DNA"/>
</dbReference>
<name>A0ACB8V1Z5_9EURO</name>
<proteinExistence type="predicted"/>
<sequence>MPPVAAPSGGGMRGPSTVDKLKMGAMMGGSVGLIMGFIIGTVSIFQYGAGPNGIMRTLGKYMAGSAATFGGKSKLVFKFQVLRKLDKRQQEVAALEFLWHFRQPPPLGIYDFSKFSENGVLDFRDVVKFFIASFSRSRTLSLNNGLQFINASRTYIIKHRILVPRQSILSSGKCMLPDISIYDSIIERSVSVFQHFGDPRLERFQCVRIYLKKKVAESLGQAEDDYMQEYQMDQLLLIEKPFDYGMPRIIAFLPISLGAKGQLD</sequence>
<comment type="caution">
    <text evidence="1">The sequence shown here is derived from an EMBL/GenBank/DDBJ whole genome shotgun (WGS) entry which is preliminary data.</text>
</comment>
<evidence type="ECO:0000313" key="1">
    <source>
        <dbReference type="EMBL" id="KAI2390698.1"/>
    </source>
</evidence>
<gene>
    <name evidence="1" type="primary">MGR2</name>
    <name evidence="1" type="ORF">LOY88_001522</name>
</gene>
<reference evidence="1" key="1">
    <citation type="journal article" date="2022" name="bioRxiv">
        <title>Population genetic analysis of Ophidiomyces ophidiicola, the causative agent of snake fungal disease, indicates recent introductions to the USA.</title>
        <authorList>
            <person name="Ladner J.T."/>
            <person name="Palmer J.M."/>
            <person name="Ettinger C.L."/>
            <person name="Stajich J.E."/>
            <person name="Farrell T.M."/>
            <person name="Glorioso B.M."/>
            <person name="Lawson B."/>
            <person name="Price S.J."/>
            <person name="Stengle A.G."/>
            <person name="Grear D.A."/>
            <person name="Lorch J.M."/>
        </authorList>
    </citation>
    <scope>NUCLEOTIDE SEQUENCE</scope>
    <source>
        <strain evidence="1">NWHC 24266-5</strain>
    </source>
</reference>
<accession>A0ACB8V1Z5</accession>